<feature type="domain" description="Tautomerase cis-CaaD-like" evidence="1">
    <location>
        <begin position="1"/>
        <end position="137"/>
    </location>
</feature>
<evidence type="ECO:0000313" key="3">
    <source>
        <dbReference type="Proteomes" id="UP001500016"/>
    </source>
</evidence>
<dbReference type="InterPro" id="IPR014347">
    <property type="entry name" value="Tautomerase/MIF_sf"/>
</dbReference>
<dbReference type="SUPFAM" id="SSF55331">
    <property type="entry name" value="Tautomerase/MIF"/>
    <property type="match status" value="1"/>
</dbReference>
<dbReference type="Pfam" id="PF14832">
    <property type="entry name" value="Tautomerase_3"/>
    <property type="match status" value="1"/>
</dbReference>
<sequence length="142" mass="16187">MPLWTIHHSPGIFDTDGKRRLALRIADHYEQVGLPRFYVVTLFHATPPEDFYVGGESTDAGVRISIDHIARRNPDQDSRRRTAQWINGILRPHLTGRHPALHWEFHVDETSDDLWMINGIAPPPAGSEAEKTWAATNWASPY</sequence>
<dbReference type="RefSeq" id="WP_344526110.1">
    <property type="nucleotide sequence ID" value="NZ_BAAAPE010000005.1"/>
</dbReference>
<comment type="caution">
    <text evidence="2">The sequence shown here is derived from an EMBL/GenBank/DDBJ whole genome shotgun (WGS) entry which is preliminary data.</text>
</comment>
<gene>
    <name evidence="2" type="ORF">GCM10009801_19270</name>
</gene>
<dbReference type="Proteomes" id="UP001500016">
    <property type="component" value="Unassembled WGS sequence"/>
</dbReference>
<reference evidence="2 3" key="1">
    <citation type="journal article" date="2019" name="Int. J. Syst. Evol. Microbiol.">
        <title>The Global Catalogue of Microorganisms (GCM) 10K type strain sequencing project: providing services to taxonomists for standard genome sequencing and annotation.</title>
        <authorList>
            <consortium name="The Broad Institute Genomics Platform"/>
            <consortium name="The Broad Institute Genome Sequencing Center for Infectious Disease"/>
            <person name="Wu L."/>
            <person name="Ma J."/>
        </authorList>
    </citation>
    <scope>NUCLEOTIDE SEQUENCE [LARGE SCALE GENOMIC DNA]</scope>
    <source>
        <strain evidence="2 3">JCM 15478</strain>
    </source>
</reference>
<organism evidence="2 3">
    <name type="scientific">Streptomyces albiaxialis</name>
    <dbReference type="NCBI Taxonomy" id="329523"/>
    <lineage>
        <taxon>Bacteria</taxon>
        <taxon>Bacillati</taxon>
        <taxon>Actinomycetota</taxon>
        <taxon>Actinomycetes</taxon>
        <taxon>Kitasatosporales</taxon>
        <taxon>Streptomycetaceae</taxon>
        <taxon>Streptomyces</taxon>
    </lineage>
</organism>
<protein>
    <submittedName>
        <fullName evidence="2">Tautomerase family protein</fullName>
    </submittedName>
</protein>
<proteinExistence type="predicted"/>
<dbReference type="Gene3D" id="3.30.429.10">
    <property type="entry name" value="Macrophage Migration Inhibitory Factor"/>
    <property type="match status" value="1"/>
</dbReference>
<dbReference type="EMBL" id="BAAAPE010000005">
    <property type="protein sequence ID" value="GAA2069499.1"/>
    <property type="molecule type" value="Genomic_DNA"/>
</dbReference>
<accession>A0ABN2VQK0</accession>
<name>A0ABN2VQK0_9ACTN</name>
<keyword evidence="3" id="KW-1185">Reference proteome</keyword>
<evidence type="ECO:0000313" key="2">
    <source>
        <dbReference type="EMBL" id="GAA2069499.1"/>
    </source>
</evidence>
<evidence type="ECO:0000259" key="1">
    <source>
        <dbReference type="Pfam" id="PF14832"/>
    </source>
</evidence>
<dbReference type="InterPro" id="IPR028116">
    <property type="entry name" value="Cis-CaaD-like"/>
</dbReference>